<proteinExistence type="predicted"/>
<dbReference type="AlphaFoldDB" id="A0A2U2N2F1"/>
<comment type="caution">
    <text evidence="3">The sequence shown here is derived from an EMBL/GenBank/DDBJ whole genome shotgun (WGS) entry which is preliminary data.</text>
</comment>
<evidence type="ECO:0000313" key="4">
    <source>
        <dbReference type="Proteomes" id="UP000245474"/>
    </source>
</evidence>
<evidence type="ECO:0000259" key="2">
    <source>
        <dbReference type="Pfam" id="PF07331"/>
    </source>
</evidence>
<reference evidence="3 4" key="1">
    <citation type="submission" date="2018-05" db="EMBL/GenBank/DDBJ databases">
        <title>Spiribacter halobius sp. nov., a moderately halophilic bacterium isolated from marine solar saltern.</title>
        <authorList>
            <person name="Zheng W.-S."/>
            <person name="Lu D.-C."/>
            <person name="Du Z.-J."/>
        </authorList>
    </citation>
    <scope>NUCLEOTIDE SEQUENCE [LARGE SCALE GENOMIC DNA]</scope>
    <source>
        <strain evidence="3 4">E85</strain>
    </source>
</reference>
<keyword evidence="1" id="KW-0472">Membrane</keyword>
<evidence type="ECO:0000313" key="3">
    <source>
        <dbReference type="EMBL" id="PWG63154.1"/>
    </source>
</evidence>
<dbReference type="EMBL" id="QFFI01000013">
    <property type="protein sequence ID" value="PWG63154.1"/>
    <property type="molecule type" value="Genomic_DNA"/>
</dbReference>
<dbReference type="Proteomes" id="UP000245474">
    <property type="component" value="Unassembled WGS sequence"/>
</dbReference>
<keyword evidence="1" id="KW-0812">Transmembrane</keyword>
<keyword evidence="1" id="KW-1133">Transmembrane helix</keyword>
<evidence type="ECO:0000256" key="1">
    <source>
        <dbReference type="SAM" id="Phobius"/>
    </source>
</evidence>
<organism evidence="3 4">
    <name type="scientific">Sediminicurvatus halobius</name>
    <dbReference type="NCBI Taxonomy" id="2182432"/>
    <lineage>
        <taxon>Bacteria</taxon>
        <taxon>Pseudomonadati</taxon>
        <taxon>Pseudomonadota</taxon>
        <taxon>Gammaproteobacteria</taxon>
        <taxon>Chromatiales</taxon>
        <taxon>Ectothiorhodospiraceae</taxon>
        <taxon>Sediminicurvatus</taxon>
    </lineage>
</organism>
<keyword evidence="4" id="KW-1185">Reference proteome</keyword>
<feature type="transmembrane region" description="Helical" evidence="1">
    <location>
        <begin position="110"/>
        <end position="128"/>
    </location>
</feature>
<feature type="transmembrane region" description="Helical" evidence="1">
    <location>
        <begin position="158"/>
        <end position="179"/>
    </location>
</feature>
<feature type="domain" description="DUF1468" evidence="2">
    <location>
        <begin position="48"/>
        <end position="180"/>
    </location>
</feature>
<gene>
    <name evidence="3" type="ORF">DEM34_09910</name>
</gene>
<feature type="transmembrane region" description="Helical" evidence="1">
    <location>
        <begin position="80"/>
        <end position="98"/>
    </location>
</feature>
<dbReference type="InterPro" id="IPR009936">
    <property type="entry name" value="DUF1468"/>
</dbReference>
<feature type="transmembrane region" description="Helical" evidence="1">
    <location>
        <begin position="134"/>
        <end position="151"/>
    </location>
</feature>
<dbReference type="Pfam" id="PF07331">
    <property type="entry name" value="TctB"/>
    <property type="match status" value="1"/>
</dbReference>
<protein>
    <recommendedName>
        <fullName evidence="2">DUF1468 domain-containing protein</fullName>
    </recommendedName>
</protein>
<name>A0A2U2N2F1_9GAMM</name>
<accession>A0A2U2N2F1</accession>
<sequence length="187" mass="19367">MVWCRSGAPARRWTTSLTSRWQSSRSCPARSASCKSRRAEVTGMSDRVVGALLFVLAVAYGVVGRNYQSAFTSDPLGPSAFPQLLAVALGITALVLLFRPGPGVEWPHGLALVRQIVAVAVLVAYAFVLEPVGFIPATAAAIAVLAVQLGGRWGPAAVLGVGVSIGLFILFDPVLGLPLPAGALFGG</sequence>
<feature type="transmembrane region" description="Helical" evidence="1">
    <location>
        <begin position="48"/>
        <end position="68"/>
    </location>
</feature>